<evidence type="ECO:0000256" key="2">
    <source>
        <dbReference type="SAM" id="MobiDB-lite"/>
    </source>
</evidence>
<dbReference type="SUPFAM" id="SSF57756">
    <property type="entry name" value="Retrovirus zinc finger-like domains"/>
    <property type="match status" value="1"/>
</dbReference>
<sequence>MDLGKLKKSELILLCEELGIDKVGKSHRKPQLVEAIEECGAEQDEISEAWDEIQERARKAEEEAKERARKAEEEADRTEKERLYAKEAYERQLSLKRLELQIAEAEAMQLTAVSERKSRQDESEEIPGRERKVVRCFRCKKPGHLAFSCRNEIVQKAASVAKARESGGRTERSRETKLVVCLHCRKPGCVASACQKFQSASAESEQGDEGDATQTRAKCSLTAEVQREAPSGELLRDRPTAIEAAHPAIEYRRDGESESVGLFIDAVMEGAGLDEPPESGHVVREFNHTVVQHCSEGRHLGFLANQIRPGALDELAS</sequence>
<dbReference type="EMBL" id="GFAC01005189">
    <property type="protein sequence ID" value="JAT93999.1"/>
    <property type="molecule type" value="mRNA"/>
</dbReference>
<dbReference type="GO" id="GO:0003676">
    <property type="term" value="F:nucleic acid binding"/>
    <property type="evidence" value="ECO:0007669"/>
    <property type="project" value="InterPro"/>
</dbReference>
<name>A0A1E1X400_9ACAR</name>
<dbReference type="GO" id="GO:0006353">
    <property type="term" value="P:DNA-templated transcription termination"/>
    <property type="evidence" value="ECO:0007669"/>
    <property type="project" value="InterPro"/>
</dbReference>
<evidence type="ECO:0000256" key="1">
    <source>
        <dbReference type="PROSITE-ProRule" id="PRU00047"/>
    </source>
</evidence>
<proteinExistence type="evidence at transcript level"/>
<keyword evidence="1" id="KW-0863">Zinc-finger</keyword>
<dbReference type="PROSITE" id="PS50158">
    <property type="entry name" value="ZF_CCHC"/>
    <property type="match status" value="1"/>
</dbReference>
<dbReference type="SMART" id="SM00343">
    <property type="entry name" value="ZnF_C2HC"/>
    <property type="match status" value="2"/>
</dbReference>
<reference evidence="4" key="1">
    <citation type="journal article" date="2017" name="Front. Cell. Infect. Microbiol.">
        <title>The Distinct Transcriptional Response of the Midgut of Amblyomma sculptum and Amblyomma aureolatum Ticks to Rickettsia rickettsii Correlates to Their Differences in Susceptibility to Infection.</title>
        <authorList>
            <person name="Martins L.A."/>
            <person name="Galletti M.F.B.M."/>
            <person name="Ribeiro J.M."/>
            <person name="Fujita A."/>
            <person name="Costa F.B."/>
            <person name="Labruna M.B."/>
            <person name="Daffre S."/>
            <person name="Fogaca A.C."/>
        </authorList>
    </citation>
    <scope>NUCLEOTIDE SEQUENCE</scope>
</reference>
<dbReference type="InterPro" id="IPR001878">
    <property type="entry name" value="Znf_CCHC"/>
</dbReference>
<keyword evidence="1" id="KW-0862">Zinc</keyword>
<dbReference type="InterPro" id="IPR011112">
    <property type="entry name" value="Rho-like_N"/>
</dbReference>
<dbReference type="AlphaFoldDB" id="A0A1E1X400"/>
<feature type="domain" description="CCHC-type" evidence="3">
    <location>
        <begin position="135"/>
        <end position="151"/>
    </location>
</feature>
<dbReference type="InterPro" id="IPR036875">
    <property type="entry name" value="Znf_CCHC_sf"/>
</dbReference>
<evidence type="ECO:0000313" key="4">
    <source>
        <dbReference type="EMBL" id="JAT93999.1"/>
    </source>
</evidence>
<accession>A0A1E1X400</accession>
<keyword evidence="1" id="KW-0479">Metal-binding</keyword>
<protein>
    <recommendedName>
        <fullName evidence="3">CCHC-type domain-containing protein</fullName>
    </recommendedName>
</protein>
<organism evidence="4">
    <name type="scientific">Amblyomma aureolatum</name>
    <dbReference type="NCBI Taxonomy" id="187763"/>
    <lineage>
        <taxon>Eukaryota</taxon>
        <taxon>Metazoa</taxon>
        <taxon>Ecdysozoa</taxon>
        <taxon>Arthropoda</taxon>
        <taxon>Chelicerata</taxon>
        <taxon>Arachnida</taxon>
        <taxon>Acari</taxon>
        <taxon>Parasitiformes</taxon>
        <taxon>Ixodida</taxon>
        <taxon>Ixodoidea</taxon>
        <taxon>Ixodidae</taxon>
        <taxon>Amblyomminae</taxon>
        <taxon>Amblyomma</taxon>
    </lineage>
</organism>
<evidence type="ECO:0000259" key="3">
    <source>
        <dbReference type="PROSITE" id="PS50158"/>
    </source>
</evidence>
<feature type="region of interest" description="Disordered" evidence="2">
    <location>
        <begin position="56"/>
        <end position="79"/>
    </location>
</feature>
<dbReference type="SMART" id="SM00959">
    <property type="entry name" value="Rho_N"/>
    <property type="match status" value="1"/>
</dbReference>
<dbReference type="GO" id="GO:0008270">
    <property type="term" value="F:zinc ion binding"/>
    <property type="evidence" value="ECO:0007669"/>
    <property type="project" value="UniProtKB-KW"/>
</dbReference>
<dbReference type="Gene3D" id="4.10.60.10">
    <property type="entry name" value="Zinc finger, CCHC-type"/>
    <property type="match status" value="1"/>
</dbReference>